<reference evidence="2 3" key="1">
    <citation type="submission" date="2023-07" db="EMBL/GenBank/DDBJ databases">
        <title>Sorghum-associated microbial communities from plants grown in Nebraska, USA.</title>
        <authorList>
            <person name="Schachtman D."/>
        </authorList>
    </citation>
    <scope>NUCLEOTIDE SEQUENCE [LARGE SCALE GENOMIC DNA]</scope>
    <source>
        <strain evidence="2 3">BE308</strain>
    </source>
</reference>
<sequence length="196" mass="21729">MSLNTVRAEPVEAIRWQWLPFDALSREQLYELLRLRSEVFVVEQNCIFQDMDGLDDQAMHLLGFRVSADSAPCPPPALRAPPLPTQNPLPPELPGDRVGVPTPGLIAYVRCFPKGVTFDEASIGRVVTRQSARGGGLGHVLMAEAIRALQQQWGAQPIRIGAQAHLKGFYERHGFADVGKPYVEDGIDHIEMVRQP</sequence>
<name>A0ABU1ZI58_9BURK</name>
<dbReference type="Proteomes" id="UP001268089">
    <property type="component" value="Unassembled WGS sequence"/>
</dbReference>
<feature type="domain" description="N-acetyltransferase" evidence="1">
    <location>
        <begin position="19"/>
        <end position="196"/>
    </location>
</feature>
<keyword evidence="3" id="KW-1185">Reference proteome</keyword>
<evidence type="ECO:0000313" key="2">
    <source>
        <dbReference type="EMBL" id="MDR7305219.1"/>
    </source>
</evidence>
<dbReference type="CDD" id="cd04301">
    <property type="entry name" value="NAT_SF"/>
    <property type="match status" value="1"/>
</dbReference>
<gene>
    <name evidence="2" type="ORF">J2X15_000485</name>
</gene>
<dbReference type="InterPro" id="IPR000182">
    <property type="entry name" value="GNAT_dom"/>
</dbReference>
<dbReference type="RefSeq" id="WP_310339148.1">
    <property type="nucleotide sequence ID" value="NZ_JAVDXO010000001.1"/>
</dbReference>
<comment type="caution">
    <text evidence="2">The sequence shown here is derived from an EMBL/GenBank/DDBJ whole genome shotgun (WGS) entry which is preliminary data.</text>
</comment>
<dbReference type="PROSITE" id="PS51186">
    <property type="entry name" value="GNAT"/>
    <property type="match status" value="1"/>
</dbReference>
<dbReference type="InterPro" id="IPR016181">
    <property type="entry name" value="Acyl_CoA_acyltransferase"/>
</dbReference>
<evidence type="ECO:0000259" key="1">
    <source>
        <dbReference type="PROSITE" id="PS51186"/>
    </source>
</evidence>
<proteinExistence type="predicted"/>
<dbReference type="Gene3D" id="3.40.630.30">
    <property type="match status" value="1"/>
</dbReference>
<evidence type="ECO:0000313" key="3">
    <source>
        <dbReference type="Proteomes" id="UP001268089"/>
    </source>
</evidence>
<dbReference type="Pfam" id="PF13673">
    <property type="entry name" value="Acetyltransf_10"/>
    <property type="match status" value="1"/>
</dbReference>
<dbReference type="EMBL" id="JAVDXO010000001">
    <property type="protein sequence ID" value="MDR7305219.1"/>
    <property type="molecule type" value="Genomic_DNA"/>
</dbReference>
<organism evidence="2 3">
    <name type="scientific">Rhodoferax saidenbachensis</name>
    <dbReference type="NCBI Taxonomy" id="1484693"/>
    <lineage>
        <taxon>Bacteria</taxon>
        <taxon>Pseudomonadati</taxon>
        <taxon>Pseudomonadota</taxon>
        <taxon>Betaproteobacteria</taxon>
        <taxon>Burkholderiales</taxon>
        <taxon>Comamonadaceae</taxon>
        <taxon>Rhodoferax</taxon>
    </lineage>
</organism>
<accession>A0ABU1ZI58</accession>
<dbReference type="SUPFAM" id="SSF55729">
    <property type="entry name" value="Acyl-CoA N-acyltransferases (Nat)"/>
    <property type="match status" value="1"/>
</dbReference>
<protein>
    <submittedName>
        <fullName evidence="2">ElaA protein</fullName>
    </submittedName>
</protein>